<dbReference type="AlphaFoldDB" id="A0A919GFE5"/>
<keyword evidence="3" id="KW-1185">Reference proteome</keyword>
<name>A0A919GFE5_9ACTN</name>
<reference evidence="2" key="2">
    <citation type="submission" date="2020-09" db="EMBL/GenBank/DDBJ databases">
        <authorList>
            <person name="Sun Q."/>
            <person name="Ohkuma M."/>
        </authorList>
    </citation>
    <scope>NUCLEOTIDE SEQUENCE</scope>
    <source>
        <strain evidence="2">JCM 5069</strain>
    </source>
</reference>
<dbReference type="Proteomes" id="UP000603708">
    <property type="component" value="Unassembled WGS sequence"/>
</dbReference>
<reference evidence="2" key="1">
    <citation type="journal article" date="2014" name="Int. J. Syst. Evol. Microbiol.">
        <title>Complete genome sequence of Corynebacterium casei LMG S-19264T (=DSM 44701T), isolated from a smear-ripened cheese.</title>
        <authorList>
            <consortium name="US DOE Joint Genome Institute (JGI-PGF)"/>
            <person name="Walter F."/>
            <person name="Albersmeier A."/>
            <person name="Kalinowski J."/>
            <person name="Ruckert C."/>
        </authorList>
    </citation>
    <scope>NUCLEOTIDE SEQUENCE</scope>
    <source>
        <strain evidence="2">JCM 5069</strain>
    </source>
</reference>
<feature type="region of interest" description="Disordered" evidence="1">
    <location>
        <begin position="1"/>
        <end position="124"/>
    </location>
</feature>
<feature type="compositionally biased region" description="Basic and acidic residues" evidence="1">
    <location>
        <begin position="71"/>
        <end position="81"/>
    </location>
</feature>
<sequence>MQEQDQRPLALLHQVEAPGRRGHQTVDGLGYGVLTHTSSLGSASGSGARRTVKLQPSGREAAARPCAAHGHGYDPLERSCRPESSAHSTLPNRQGIRPRAGRQAPWPAWPSRAPGQTRAPLGGR</sequence>
<proteinExistence type="predicted"/>
<dbReference type="EMBL" id="BNCD01000014">
    <property type="protein sequence ID" value="GHH83600.1"/>
    <property type="molecule type" value="Genomic_DNA"/>
</dbReference>
<accession>A0A919GFE5</accession>
<evidence type="ECO:0000256" key="1">
    <source>
        <dbReference type="SAM" id="MobiDB-lite"/>
    </source>
</evidence>
<comment type="caution">
    <text evidence="2">The sequence shown here is derived from an EMBL/GenBank/DDBJ whole genome shotgun (WGS) entry which is preliminary data.</text>
</comment>
<evidence type="ECO:0000313" key="2">
    <source>
        <dbReference type="EMBL" id="GHH83600.1"/>
    </source>
</evidence>
<gene>
    <name evidence="2" type="ORF">GCM10018793_46100</name>
</gene>
<evidence type="ECO:0000313" key="3">
    <source>
        <dbReference type="Proteomes" id="UP000603708"/>
    </source>
</evidence>
<protein>
    <submittedName>
        <fullName evidence="2">Uncharacterized protein</fullName>
    </submittedName>
</protein>
<feature type="compositionally biased region" description="Low complexity" evidence="1">
    <location>
        <begin position="38"/>
        <end position="48"/>
    </location>
</feature>
<organism evidence="2 3">
    <name type="scientific">Streptomyces sulfonofaciens</name>
    <dbReference type="NCBI Taxonomy" id="68272"/>
    <lineage>
        <taxon>Bacteria</taxon>
        <taxon>Bacillati</taxon>
        <taxon>Actinomycetota</taxon>
        <taxon>Actinomycetes</taxon>
        <taxon>Kitasatosporales</taxon>
        <taxon>Streptomycetaceae</taxon>
        <taxon>Streptomyces</taxon>
    </lineage>
</organism>